<dbReference type="SUPFAM" id="SSF52833">
    <property type="entry name" value="Thioredoxin-like"/>
    <property type="match status" value="1"/>
</dbReference>
<dbReference type="PROSITE" id="PS50405">
    <property type="entry name" value="GST_CTER"/>
    <property type="match status" value="1"/>
</dbReference>
<evidence type="ECO:0000259" key="5">
    <source>
        <dbReference type="PROSITE" id="PS50405"/>
    </source>
</evidence>
<dbReference type="InterPro" id="IPR045074">
    <property type="entry name" value="GST_C_Tau"/>
</dbReference>
<dbReference type="InterPro" id="IPR010987">
    <property type="entry name" value="Glutathione-S-Trfase_C-like"/>
</dbReference>
<dbReference type="CDD" id="cd03185">
    <property type="entry name" value="GST_C_Tau"/>
    <property type="match status" value="1"/>
</dbReference>
<dbReference type="InterPro" id="IPR040079">
    <property type="entry name" value="Glutathione_S-Trfase"/>
</dbReference>
<keyword evidence="1 3" id="KW-0808">Transferase</keyword>
<evidence type="ECO:0000313" key="7">
    <source>
        <dbReference type="Proteomes" id="UP001168098"/>
    </source>
</evidence>
<comment type="caution">
    <text evidence="6">The sequence shown here is derived from an EMBL/GenBank/DDBJ whole genome shotgun (WGS) entry which is preliminary data.</text>
</comment>
<gene>
    <name evidence="6" type="ORF">PVL29_006290</name>
</gene>
<name>A0AA39A6S8_VITRO</name>
<dbReference type="GO" id="GO:0006749">
    <property type="term" value="P:glutathione metabolic process"/>
    <property type="evidence" value="ECO:0007669"/>
    <property type="project" value="InterPro"/>
</dbReference>
<dbReference type="InterPro" id="IPR045073">
    <property type="entry name" value="Omega/Tau-like"/>
</dbReference>
<dbReference type="CDD" id="cd03058">
    <property type="entry name" value="GST_N_Tau"/>
    <property type="match status" value="1"/>
</dbReference>
<proteinExistence type="inferred from homology"/>
<evidence type="ECO:0000313" key="6">
    <source>
        <dbReference type="EMBL" id="KAJ9700889.1"/>
    </source>
</evidence>
<dbReference type="SUPFAM" id="SSF47616">
    <property type="entry name" value="GST C-terminal domain-like"/>
    <property type="match status" value="1"/>
</dbReference>
<sequence length="207" mass="23788">MAGVKLLGFWASPFGYRVIWTLKLKGINYEYIEEYLRNKSQLLLHHNPVHKKIPVLLHGDKAVAESLNPLLPTDAYERAIARFWINFGESKGATFFQLFKSAAGEEQEKAIKETVEILKIIEEQSLGDKKFFGGEAIGLVDIAFGWLAYWFEGTEEAVGIKLLNSTTFPRLHAWIQNFKQVPVIKENLPDRQKLMAHLKRFRESLIQ</sequence>
<comment type="function">
    <text evidence="3">Is involved in the conjugation of reduced glutathione to a wide number of exogenous and endogenous hydrophobic electrophiles.</text>
</comment>
<protein>
    <recommendedName>
        <fullName evidence="3">Glutathione S-transferase</fullName>
        <ecNumber evidence="3">2.5.1.18</ecNumber>
    </recommendedName>
</protein>
<dbReference type="Pfam" id="PF02798">
    <property type="entry name" value="GST_N"/>
    <property type="match status" value="1"/>
</dbReference>
<dbReference type="EMBL" id="JARBHA010000005">
    <property type="protein sequence ID" value="KAJ9700889.1"/>
    <property type="molecule type" value="Genomic_DNA"/>
</dbReference>
<dbReference type="Proteomes" id="UP001168098">
    <property type="component" value="Unassembled WGS sequence"/>
</dbReference>
<dbReference type="SFLD" id="SFLDG01152">
    <property type="entry name" value="Main.3:_Omega-_and_Tau-like"/>
    <property type="match status" value="1"/>
</dbReference>
<dbReference type="EC" id="2.5.1.18" evidence="3"/>
<dbReference type="PANTHER" id="PTHR11260">
    <property type="entry name" value="GLUTATHIONE S-TRANSFERASE, GST, SUPERFAMILY, GST DOMAIN CONTAINING"/>
    <property type="match status" value="1"/>
</dbReference>
<evidence type="ECO:0000256" key="2">
    <source>
        <dbReference type="ARBA" id="ARBA00047960"/>
    </source>
</evidence>
<accession>A0AA39A6S8</accession>
<dbReference type="AlphaFoldDB" id="A0AA39A6S8"/>
<organism evidence="6 7">
    <name type="scientific">Vitis rotundifolia</name>
    <name type="common">Muscadine grape</name>
    <dbReference type="NCBI Taxonomy" id="103349"/>
    <lineage>
        <taxon>Eukaryota</taxon>
        <taxon>Viridiplantae</taxon>
        <taxon>Streptophyta</taxon>
        <taxon>Embryophyta</taxon>
        <taxon>Tracheophyta</taxon>
        <taxon>Spermatophyta</taxon>
        <taxon>Magnoliopsida</taxon>
        <taxon>eudicotyledons</taxon>
        <taxon>Gunneridae</taxon>
        <taxon>Pentapetalae</taxon>
        <taxon>rosids</taxon>
        <taxon>Vitales</taxon>
        <taxon>Vitaceae</taxon>
        <taxon>Viteae</taxon>
        <taxon>Vitis</taxon>
    </lineage>
</organism>
<dbReference type="SFLD" id="SFLDG00358">
    <property type="entry name" value="Main_(cytGST)"/>
    <property type="match status" value="1"/>
</dbReference>
<comment type="subcellular location">
    <subcellularLocation>
        <location evidence="3">Cytoplasm</location>
        <location evidence="3">Cytosol</location>
    </subcellularLocation>
</comment>
<dbReference type="GO" id="GO:0005737">
    <property type="term" value="C:cytoplasm"/>
    <property type="evidence" value="ECO:0007669"/>
    <property type="project" value="TreeGrafter"/>
</dbReference>
<dbReference type="InterPro" id="IPR036249">
    <property type="entry name" value="Thioredoxin-like_sf"/>
</dbReference>
<comment type="similarity">
    <text evidence="3">Belongs to the GST superfamily.</text>
</comment>
<dbReference type="InterPro" id="IPR004045">
    <property type="entry name" value="Glutathione_S-Trfase_N"/>
</dbReference>
<evidence type="ECO:0000256" key="1">
    <source>
        <dbReference type="ARBA" id="ARBA00022679"/>
    </source>
</evidence>
<dbReference type="GO" id="GO:0004364">
    <property type="term" value="F:glutathione transferase activity"/>
    <property type="evidence" value="ECO:0007669"/>
    <property type="project" value="UniProtKB-EC"/>
</dbReference>
<evidence type="ECO:0000259" key="4">
    <source>
        <dbReference type="PROSITE" id="PS50404"/>
    </source>
</evidence>
<dbReference type="PROSITE" id="PS50404">
    <property type="entry name" value="GST_NTER"/>
    <property type="match status" value="1"/>
</dbReference>
<dbReference type="Gene3D" id="1.20.1050.10">
    <property type="match status" value="1"/>
</dbReference>
<dbReference type="Gene3D" id="3.40.30.10">
    <property type="entry name" value="Glutaredoxin"/>
    <property type="match status" value="1"/>
</dbReference>
<feature type="domain" description="GST C-terminal" evidence="5">
    <location>
        <begin position="74"/>
        <end position="201"/>
    </location>
</feature>
<keyword evidence="7" id="KW-1185">Reference proteome</keyword>
<dbReference type="PANTHER" id="PTHR11260:SF775">
    <property type="entry name" value="GLUTATHIONE S-TRANSFERASE U10"/>
    <property type="match status" value="1"/>
</dbReference>
<dbReference type="InterPro" id="IPR036282">
    <property type="entry name" value="Glutathione-S-Trfase_C_sf"/>
</dbReference>
<dbReference type="InterPro" id="IPR058268">
    <property type="entry name" value="DUF7962"/>
</dbReference>
<dbReference type="FunFam" id="1.20.1050.10:FF:000012">
    <property type="entry name" value="Tau class glutathione S-transferase"/>
    <property type="match status" value="1"/>
</dbReference>
<evidence type="ECO:0000256" key="3">
    <source>
        <dbReference type="RuleBase" id="RU369102"/>
    </source>
</evidence>
<dbReference type="Pfam" id="PF25907">
    <property type="entry name" value="DUF7962"/>
    <property type="match status" value="1"/>
</dbReference>
<dbReference type="SFLD" id="SFLDS00019">
    <property type="entry name" value="Glutathione_Transferase_(cytos"/>
    <property type="match status" value="1"/>
</dbReference>
<comment type="catalytic activity">
    <reaction evidence="2 3">
        <text>RX + glutathione = an S-substituted glutathione + a halide anion + H(+)</text>
        <dbReference type="Rhea" id="RHEA:16437"/>
        <dbReference type="ChEBI" id="CHEBI:15378"/>
        <dbReference type="ChEBI" id="CHEBI:16042"/>
        <dbReference type="ChEBI" id="CHEBI:17792"/>
        <dbReference type="ChEBI" id="CHEBI:57925"/>
        <dbReference type="ChEBI" id="CHEBI:90779"/>
        <dbReference type="EC" id="2.5.1.18"/>
    </reaction>
</comment>
<reference evidence="6 7" key="1">
    <citation type="journal article" date="2023" name="BMC Biotechnol.">
        <title>Vitis rotundifolia cv Carlos genome sequencing.</title>
        <authorList>
            <person name="Huff M."/>
            <person name="Hulse-Kemp A."/>
            <person name="Scheffler B."/>
            <person name="Youngblood R."/>
            <person name="Simpson S."/>
            <person name="Babiker E."/>
            <person name="Staton M."/>
        </authorList>
    </citation>
    <scope>NUCLEOTIDE SEQUENCE [LARGE SCALE GENOMIC DNA]</scope>
    <source>
        <tissue evidence="6">Leaf</tissue>
    </source>
</reference>
<keyword evidence="3" id="KW-0963">Cytoplasm</keyword>
<feature type="domain" description="GST N-terminal" evidence="4">
    <location>
        <begin position="2"/>
        <end position="88"/>
    </location>
</feature>